<dbReference type="Pfam" id="PF08240">
    <property type="entry name" value="ADH_N"/>
    <property type="match status" value="1"/>
</dbReference>
<dbReference type="InterPro" id="IPR013154">
    <property type="entry name" value="ADH-like_N"/>
</dbReference>
<sequence>MRALVVDPAAPAKLRLDEVPEPVPGPGQVVIEVQHSSLNAAELYFAERSQPGTVLGFDAAGVVVRAAEDGSGPAVGSRVVTFAADGGWAQRRAVDVIDLAVVPESVGLAEAATLPVAGGTALRALWQAGPIAGRRVLVTGASGGVGSFAVQLAAIAGAYVIASVGSPESGKGLDELGADEVVLGPENVDGPIDVVIDNVGGPQLATAYGLLAPGGSLQSVGWAAGEPAVLAPGSTLGRPTPVSITSVYNGSGLTDRPAQLEALLRLVAAGRLTPKIAWRGPWDRIAEAADALANRRLRGKAVLDIHTS</sequence>
<proteinExistence type="predicted"/>
<name>A0A7X6M1L6_9NOCA</name>
<dbReference type="SUPFAM" id="SSF51735">
    <property type="entry name" value="NAD(P)-binding Rossmann-fold domains"/>
    <property type="match status" value="1"/>
</dbReference>
<dbReference type="InterPro" id="IPR020843">
    <property type="entry name" value="ER"/>
</dbReference>
<dbReference type="PANTHER" id="PTHR43677">
    <property type="entry name" value="SHORT-CHAIN DEHYDROGENASE/REDUCTASE"/>
    <property type="match status" value="1"/>
</dbReference>
<dbReference type="Gene3D" id="3.90.180.10">
    <property type="entry name" value="Medium-chain alcohol dehydrogenases, catalytic domain"/>
    <property type="match status" value="1"/>
</dbReference>
<dbReference type="GO" id="GO:0016491">
    <property type="term" value="F:oxidoreductase activity"/>
    <property type="evidence" value="ECO:0007669"/>
    <property type="project" value="InterPro"/>
</dbReference>
<dbReference type="Proteomes" id="UP000523447">
    <property type="component" value="Unassembled WGS sequence"/>
</dbReference>
<reference evidence="2 3" key="1">
    <citation type="submission" date="2020-04" db="EMBL/GenBank/DDBJ databases">
        <title>MicrobeNet Type strains.</title>
        <authorList>
            <person name="Nicholson A.C."/>
        </authorList>
    </citation>
    <scope>NUCLEOTIDE SEQUENCE [LARGE SCALE GENOMIC DNA]</scope>
    <source>
        <strain evidence="2 3">DSM 44445</strain>
    </source>
</reference>
<dbReference type="AlphaFoldDB" id="A0A7X6M1L6"/>
<gene>
    <name evidence="2" type="ORF">HGA07_18805</name>
</gene>
<dbReference type="InterPro" id="IPR051397">
    <property type="entry name" value="Zn-ADH-like_protein"/>
</dbReference>
<evidence type="ECO:0000313" key="3">
    <source>
        <dbReference type="Proteomes" id="UP000523447"/>
    </source>
</evidence>
<evidence type="ECO:0000313" key="2">
    <source>
        <dbReference type="EMBL" id="NKY87672.1"/>
    </source>
</evidence>
<dbReference type="SMART" id="SM00829">
    <property type="entry name" value="PKS_ER"/>
    <property type="match status" value="1"/>
</dbReference>
<comment type="caution">
    <text evidence="2">The sequence shown here is derived from an EMBL/GenBank/DDBJ whole genome shotgun (WGS) entry which is preliminary data.</text>
</comment>
<dbReference type="CDD" id="cd08270">
    <property type="entry name" value="MDR4"/>
    <property type="match status" value="1"/>
</dbReference>
<dbReference type="PANTHER" id="PTHR43677:SF4">
    <property type="entry name" value="QUINONE OXIDOREDUCTASE-LIKE PROTEIN 2"/>
    <property type="match status" value="1"/>
</dbReference>
<dbReference type="Gene3D" id="3.40.50.720">
    <property type="entry name" value="NAD(P)-binding Rossmann-like Domain"/>
    <property type="match status" value="1"/>
</dbReference>
<accession>A0A7X6M1L6</accession>
<keyword evidence="3" id="KW-1185">Reference proteome</keyword>
<feature type="domain" description="Enoyl reductase (ER)" evidence="1">
    <location>
        <begin position="9"/>
        <end position="303"/>
    </location>
</feature>
<dbReference type="SUPFAM" id="SSF50129">
    <property type="entry name" value="GroES-like"/>
    <property type="match status" value="1"/>
</dbReference>
<dbReference type="Pfam" id="PF00107">
    <property type="entry name" value="ADH_zinc_N"/>
    <property type="match status" value="1"/>
</dbReference>
<dbReference type="EMBL" id="JAAXPE010000020">
    <property type="protein sequence ID" value="NKY87672.1"/>
    <property type="molecule type" value="Genomic_DNA"/>
</dbReference>
<evidence type="ECO:0000259" key="1">
    <source>
        <dbReference type="SMART" id="SM00829"/>
    </source>
</evidence>
<dbReference type="InterPro" id="IPR013149">
    <property type="entry name" value="ADH-like_C"/>
</dbReference>
<dbReference type="InterPro" id="IPR011032">
    <property type="entry name" value="GroES-like_sf"/>
</dbReference>
<organism evidence="2 3">
    <name type="scientific">Nocardia veterana</name>
    <dbReference type="NCBI Taxonomy" id="132249"/>
    <lineage>
        <taxon>Bacteria</taxon>
        <taxon>Bacillati</taxon>
        <taxon>Actinomycetota</taxon>
        <taxon>Actinomycetes</taxon>
        <taxon>Mycobacteriales</taxon>
        <taxon>Nocardiaceae</taxon>
        <taxon>Nocardia</taxon>
    </lineage>
</organism>
<protein>
    <submittedName>
        <fullName evidence="2">Zinc-binding dehydrogenase</fullName>
    </submittedName>
</protein>
<dbReference type="InterPro" id="IPR036291">
    <property type="entry name" value="NAD(P)-bd_dom_sf"/>
</dbReference>
<dbReference type="RefSeq" id="WP_085997361.1">
    <property type="nucleotide sequence ID" value="NZ_CAWPHS010000013.1"/>
</dbReference>